<feature type="region of interest" description="Disordered" evidence="1">
    <location>
        <begin position="42"/>
        <end position="71"/>
    </location>
</feature>
<accession>A0ABV0PD50</accession>
<sequence length="132" mass="14243">LVTYGCHRTAWLWCPGRCSVGPAALSSPASCSGSTGSSCPFAPGRRWTPPQTQNSAGTERCPVRIPTPGEAHRSEIRAVAPPWHRGGCDHNQVSRERAVLPSSGPFSKWRWETTKGSCLSEADRLSPYPINA</sequence>
<feature type="non-terminal residue" evidence="2">
    <location>
        <position position="1"/>
    </location>
</feature>
<dbReference type="Proteomes" id="UP001476798">
    <property type="component" value="Unassembled WGS sequence"/>
</dbReference>
<proteinExistence type="predicted"/>
<gene>
    <name evidence="2" type="ORF">GOODEAATRI_011283</name>
</gene>
<evidence type="ECO:0000313" key="2">
    <source>
        <dbReference type="EMBL" id="MEQ2181399.1"/>
    </source>
</evidence>
<organism evidence="2 3">
    <name type="scientific">Goodea atripinnis</name>
    <dbReference type="NCBI Taxonomy" id="208336"/>
    <lineage>
        <taxon>Eukaryota</taxon>
        <taxon>Metazoa</taxon>
        <taxon>Chordata</taxon>
        <taxon>Craniata</taxon>
        <taxon>Vertebrata</taxon>
        <taxon>Euteleostomi</taxon>
        <taxon>Actinopterygii</taxon>
        <taxon>Neopterygii</taxon>
        <taxon>Teleostei</taxon>
        <taxon>Neoteleostei</taxon>
        <taxon>Acanthomorphata</taxon>
        <taxon>Ovalentaria</taxon>
        <taxon>Atherinomorphae</taxon>
        <taxon>Cyprinodontiformes</taxon>
        <taxon>Goodeidae</taxon>
        <taxon>Goodea</taxon>
    </lineage>
</organism>
<name>A0ABV0PD50_9TELE</name>
<comment type="caution">
    <text evidence="2">The sequence shown here is derived from an EMBL/GenBank/DDBJ whole genome shotgun (WGS) entry which is preliminary data.</text>
</comment>
<dbReference type="EMBL" id="JAHRIO010070654">
    <property type="protein sequence ID" value="MEQ2181399.1"/>
    <property type="molecule type" value="Genomic_DNA"/>
</dbReference>
<keyword evidence="3" id="KW-1185">Reference proteome</keyword>
<evidence type="ECO:0000313" key="3">
    <source>
        <dbReference type="Proteomes" id="UP001476798"/>
    </source>
</evidence>
<reference evidence="2 3" key="1">
    <citation type="submission" date="2021-06" db="EMBL/GenBank/DDBJ databases">
        <authorList>
            <person name="Palmer J.M."/>
        </authorList>
    </citation>
    <scope>NUCLEOTIDE SEQUENCE [LARGE SCALE GENOMIC DNA]</scope>
    <source>
        <strain evidence="2 3">GA_2019</strain>
        <tissue evidence="2">Muscle</tissue>
    </source>
</reference>
<evidence type="ECO:0000256" key="1">
    <source>
        <dbReference type="SAM" id="MobiDB-lite"/>
    </source>
</evidence>
<protein>
    <submittedName>
        <fullName evidence="2">Uncharacterized protein</fullName>
    </submittedName>
</protein>